<evidence type="ECO:0000259" key="2">
    <source>
        <dbReference type="Pfam" id="PF13231"/>
    </source>
</evidence>
<protein>
    <recommendedName>
        <fullName evidence="2">Glycosyltransferase RgtA/B/C/D-like domain-containing protein</fullName>
    </recommendedName>
</protein>
<feature type="domain" description="Glycosyltransferase RgtA/B/C/D-like" evidence="2">
    <location>
        <begin position="26"/>
        <end position="119"/>
    </location>
</feature>
<feature type="non-terminal residue" evidence="3">
    <location>
        <position position="123"/>
    </location>
</feature>
<evidence type="ECO:0000256" key="1">
    <source>
        <dbReference type="SAM" id="Phobius"/>
    </source>
</evidence>
<keyword evidence="1" id="KW-1133">Transmembrane helix</keyword>
<dbReference type="Pfam" id="PF13231">
    <property type="entry name" value="PMT_2"/>
    <property type="match status" value="1"/>
</dbReference>
<feature type="transmembrane region" description="Helical" evidence="1">
    <location>
        <begin position="12"/>
        <end position="31"/>
    </location>
</feature>
<proteinExistence type="predicted"/>
<comment type="caution">
    <text evidence="3">The sequence shown here is derived from an EMBL/GenBank/DDBJ whole genome shotgun (WGS) entry which is preliminary data.</text>
</comment>
<evidence type="ECO:0000313" key="3">
    <source>
        <dbReference type="EMBL" id="GAH12457.1"/>
    </source>
</evidence>
<feature type="transmembrane region" description="Helical" evidence="1">
    <location>
        <begin position="38"/>
        <end position="55"/>
    </location>
</feature>
<name>X1CXB6_9ZZZZ</name>
<feature type="transmembrane region" description="Helical" evidence="1">
    <location>
        <begin position="61"/>
        <end position="78"/>
    </location>
</feature>
<reference evidence="3" key="1">
    <citation type="journal article" date="2014" name="Front. Microbiol.">
        <title>High frequency of phylogenetically diverse reductive dehalogenase-homologous genes in deep subseafloor sedimentary metagenomes.</title>
        <authorList>
            <person name="Kawai M."/>
            <person name="Futagami T."/>
            <person name="Toyoda A."/>
            <person name="Takaki Y."/>
            <person name="Nishi S."/>
            <person name="Hori S."/>
            <person name="Arai W."/>
            <person name="Tsubouchi T."/>
            <person name="Morono Y."/>
            <person name="Uchiyama I."/>
            <person name="Ito T."/>
            <person name="Fujiyama A."/>
            <person name="Inagaki F."/>
            <person name="Takami H."/>
        </authorList>
    </citation>
    <scope>NUCLEOTIDE SEQUENCE</scope>
    <source>
        <strain evidence="3">Expedition CK06-06</strain>
    </source>
</reference>
<organism evidence="3">
    <name type="scientific">marine sediment metagenome</name>
    <dbReference type="NCBI Taxonomy" id="412755"/>
    <lineage>
        <taxon>unclassified sequences</taxon>
        <taxon>metagenomes</taxon>
        <taxon>ecological metagenomes</taxon>
    </lineage>
</organism>
<accession>X1CXB6</accession>
<gene>
    <name evidence="3" type="ORF">S01H4_64657</name>
</gene>
<feature type="non-terminal residue" evidence="3">
    <location>
        <position position="1"/>
    </location>
</feature>
<keyword evidence="1" id="KW-0812">Transmembrane</keyword>
<dbReference type="EMBL" id="BART01039285">
    <property type="protein sequence ID" value="GAH12457.1"/>
    <property type="molecule type" value="Genomic_DNA"/>
</dbReference>
<sequence>LGGTTVGIVPHILSIFFYSLLIPTTYLVGALHNKKTGLIAALFIACNPLVWFWSSRVMPDIPYTVISTAFFYFFYKSFKKRGKISSKHLIPTMLFGFVAYTQQPKIIFVWAIPFVVYFFSSLT</sequence>
<keyword evidence="1" id="KW-0472">Membrane</keyword>
<feature type="transmembrane region" description="Helical" evidence="1">
    <location>
        <begin position="90"/>
        <end position="119"/>
    </location>
</feature>
<dbReference type="AlphaFoldDB" id="X1CXB6"/>
<dbReference type="InterPro" id="IPR038731">
    <property type="entry name" value="RgtA/B/C-like"/>
</dbReference>